<keyword evidence="3" id="KW-1185">Reference proteome</keyword>
<reference evidence="2" key="1">
    <citation type="submission" date="2019-08" db="EMBL/GenBank/DDBJ databases">
        <title>Complete genome sequence of a mangrove-derived Streptomyces xiamenensis.</title>
        <authorList>
            <person name="Xu J."/>
        </authorList>
    </citation>
    <scope>NUCLEOTIDE SEQUENCE</scope>
    <source>
        <strain evidence="2">318</strain>
    </source>
</reference>
<dbReference type="EMBL" id="CP009922">
    <property type="protein sequence ID" value="AKG41895.1"/>
    <property type="molecule type" value="Genomic_DNA"/>
</dbReference>
<evidence type="ECO:0000256" key="1">
    <source>
        <dbReference type="SAM" id="Phobius"/>
    </source>
</evidence>
<gene>
    <name evidence="2" type="ORF">SXIM_05110</name>
</gene>
<dbReference type="PATRIC" id="fig|408015.6.peg.539"/>
<dbReference type="KEGG" id="sxi:SXIM_05110"/>
<keyword evidence="1" id="KW-0812">Transmembrane</keyword>
<dbReference type="HOGENOM" id="CLU_096814_0_0_11"/>
<evidence type="ECO:0000313" key="3">
    <source>
        <dbReference type="Proteomes" id="UP000034034"/>
    </source>
</evidence>
<protein>
    <submittedName>
        <fullName evidence="2">Secreted protein</fullName>
    </submittedName>
</protein>
<organism evidence="2 3">
    <name type="scientific">Streptomyces xiamenensis</name>
    <dbReference type="NCBI Taxonomy" id="408015"/>
    <lineage>
        <taxon>Bacteria</taxon>
        <taxon>Bacillati</taxon>
        <taxon>Actinomycetota</taxon>
        <taxon>Actinomycetes</taxon>
        <taxon>Kitasatosporales</taxon>
        <taxon>Streptomycetaceae</taxon>
        <taxon>Streptomyces</taxon>
    </lineage>
</organism>
<dbReference type="Proteomes" id="UP000034034">
    <property type="component" value="Chromosome"/>
</dbReference>
<sequence length="249" mass="27298">MIGLIITGEADPMESVLLNIAIGLVTSLLGGGFVWLWERARRMRAVNRRAEFFGVRPGQECLIVLGRKYDAPGTAHFRDVRTAVELALLAGELDCRLDVQPGDFRGSNGDRTEFCVGGPAGDSNIRTGGHLAAYLPGVVIHPYDVTRPDSLAFEVGGETYLFDKGRQEFALVAKFTPSESSRPVVVICGQSPMANLAAIHFLRRRYAELAGELPSTERFCLLIRISDIATYEFHRAELEREVSATAFAP</sequence>
<dbReference type="RefSeq" id="WP_246156826.1">
    <property type="nucleotide sequence ID" value="NZ_CP009922.3"/>
</dbReference>
<accession>A0A0F7FPF0</accession>
<keyword evidence="1" id="KW-1133">Transmembrane helix</keyword>
<dbReference type="AlphaFoldDB" id="A0A0F7FPF0"/>
<feature type="transmembrane region" description="Helical" evidence="1">
    <location>
        <begin position="16"/>
        <end position="37"/>
    </location>
</feature>
<proteinExistence type="predicted"/>
<evidence type="ECO:0000313" key="2">
    <source>
        <dbReference type="EMBL" id="AKG41895.1"/>
    </source>
</evidence>
<name>A0A0F7FPF0_9ACTN</name>
<keyword evidence="1" id="KW-0472">Membrane</keyword>